<organism evidence="7 8">
    <name type="scientific">Actinomadura rugatobispora</name>
    <dbReference type="NCBI Taxonomy" id="1994"/>
    <lineage>
        <taxon>Bacteria</taxon>
        <taxon>Bacillati</taxon>
        <taxon>Actinomycetota</taxon>
        <taxon>Actinomycetes</taxon>
        <taxon>Streptosporangiales</taxon>
        <taxon>Thermomonosporaceae</taxon>
        <taxon>Actinomadura</taxon>
    </lineage>
</organism>
<keyword evidence="4" id="KW-0560">Oxidoreductase</keyword>
<dbReference type="SUPFAM" id="SSF51905">
    <property type="entry name" value="FAD/NAD(P)-binding domain"/>
    <property type="match status" value="2"/>
</dbReference>
<keyword evidence="8" id="KW-1185">Reference proteome</keyword>
<dbReference type="InterPro" id="IPR028202">
    <property type="entry name" value="Reductase_C"/>
</dbReference>
<evidence type="ECO:0000256" key="1">
    <source>
        <dbReference type="ARBA" id="ARBA00001974"/>
    </source>
</evidence>
<protein>
    <submittedName>
        <fullName evidence="7">NAD(P)/FAD-dependent oxidoreductase</fullName>
    </submittedName>
</protein>
<evidence type="ECO:0000313" key="7">
    <source>
        <dbReference type="EMBL" id="MFC5750304.1"/>
    </source>
</evidence>
<dbReference type="InterPro" id="IPR016156">
    <property type="entry name" value="FAD/NAD-linked_Rdtase_dimer_sf"/>
</dbReference>
<evidence type="ECO:0000259" key="6">
    <source>
        <dbReference type="Pfam" id="PF14759"/>
    </source>
</evidence>
<evidence type="ECO:0000256" key="4">
    <source>
        <dbReference type="ARBA" id="ARBA00023002"/>
    </source>
</evidence>
<comment type="caution">
    <text evidence="7">The sequence shown here is derived from an EMBL/GenBank/DDBJ whole genome shotgun (WGS) entry which is preliminary data.</text>
</comment>
<dbReference type="PANTHER" id="PTHR43557:SF2">
    <property type="entry name" value="RIESKE DOMAIN-CONTAINING PROTEIN-RELATED"/>
    <property type="match status" value="1"/>
</dbReference>
<dbReference type="Pfam" id="PF14759">
    <property type="entry name" value="Reductase_C"/>
    <property type="match status" value="1"/>
</dbReference>
<evidence type="ECO:0000256" key="2">
    <source>
        <dbReference type="ARBA" id="ARBA00022630"/>
    </source>
</evidence>
<dbReference type="PANTHER" id="PTHR43557">
    <property type="entry name" value="APOPTOSIS-INDUCING FACTOR 1"/>
    <property type="match status" value="1"/>
</dbReference>
<sequence length="415" mass="44178">MAGHVVVVGAGMAGLRAAEQLRAAGWDRAITVVGAEEHLPYNRPPLSKELLAGRIGRGGVAEAHAATEFRRRKSVEDVTWRLGTPVARAALGSRRLTLADGTDLTYDGLVVATGLRPRRAVIPGPEFGRHVLRTLDDALALRERLAPGRSVAVVGGGFIGCEVAATARLAGCDVTVVEPCHEPMERSLGPELGRVLRQHHEDQGVRFVTGRIVSELLSDGPCERVAAAVLDDGTLVPADLVVESVGSRPNVEWLQGNGLDLHDGVLCDNQLRVEGLPGVVAVGDVARFPNPRYDDVPRRVEHWCVPNDTAKRAATTLASHLGVRPQDDSPFTPLPSFWSDQYGVRVQSYGAPALGARCVLLDGGLDHPRALTGGVAMAYYSDRQMVGVVLVGIPASEHRRYRELLNGGLAPAAAA</sequence>
<dbReference type="Pfam" id="PF07992">
    <property type="entry name" value="Pyr_redox_2"/>
    <property type="match status" value="1"/>
</dbReference>
<dbReference type="Gene3D" id="3.50.50.60">
    <property type="entry name" value="FAD/NAD(P)-binding domain"/>
    <property type="match status" value="2"/>
</dbReference>
<dbReference type="RefSeq" id="WP_378286042.1">
    <property type="nucleotide sequence ID" value="NZ_JBHSON010000052.1"/>
</dbReference>
<dbReference type="EMBL" id="JBHSON010000052">
    <property type="protein sequence ID" value="MFC5750304.1"/>
    <property type="molecule type" value="Genomic_DNA"/>
</dbReference>
<evidence type="ECO:0000256" key="3">
    <source>
        <dbReference type="ARBA" id="ARBA00022827"/>
    </source>
</evidence>
<reference evidence="8" key="1">
    <citation type="journal article" date="2019" name="Int. J. Syst. Evol. Microbiol.">
        <title>The Global Catalogue of Microorganisms (GCM) 10K type strain sequencing project: providing services to taxonomists for standard genome sequencing and annotation.</title>
        <authorList>
            <consortium name="The Broad Institute Genomics Platform"/>
            <consortium name="The Broad Institute Genome Sequencing Center for Infectious Disease"/>
            <person name="Wu L."/>
            <person name="Ma J."/>
        </authorList>
    </citation>
    <scope>NUCLEOTIDE SEQUENCE [LARGE SCALE GENOMIC DNA]</scope>
    <source>
        <strain evidence="8">KCTC 42087</strain>
    </source>
</reference>
<proteinExistence type="predicted"/>
<comment type="cofactor">
    <cofactor evidence="1">
        <name>FAD</name>
        <dbReference type="ChEBI" id="CHEBI:57692"/>
    </cofactor>
</comment>
<dbReference type="Gene3D" id="3.30.390.30">
    <property type="match status" value="1"/>
</dbReference>
<dbReference type="PRINTS" id="PR00411">
    <property type="entry name" value="PNDRDTASEI"/>
</dbReference>
<feature type="domain" description="FAD/NAD(P)-binding" evidence="5">
    <location>
        <begin position="4"/>
        <end position="294"/>
    </location>
</feature>
<dbReference type="InterPro" id="IPR023753">
    <property type="entry name" value="FAD/NAD-binding_dom"/>
</dbReference>
<gene>
    <name evidence="7" type="ORF">ACFPZN_32165</name>
</gene>
<dbReference type="InterPro" id="IPR036188">
    <property type="entry name" value="FAD/NAD-bd_sf"/>
</dbReference>
<keyword evidence="2" id="KW-0285">Flavoprotein</keyword>
<dbReference type="Proteomes" id="UP001596074">
    <property type="component" value="Unassembled WGS sequence"/>
</dbReference>
<name>A0ABW1A4E0_9ACTN</name>
<keyword evidence="3" id="KW-0274">FAD</keyword>
<feature type="domain" description="Reductase C-terminal" evidence="6">
    <location>
        <begin position="337"/>
        <end position="414"/>
    </location>
</feature>
<accession>A0ABW1A4E0</accession>
<dbReference type="InterPro" id="IPR050446">
    <property type="entry name" value="FAD-oxidoreductase/Apoptosis"/>
</dbReference>
<dbReference type="SUPFAM" id="SSF55424">
    <property type="entry name" value="FAD/NAD-linked reductases, dimerisation (C-terminal) domain"/>
    <property type="match status" value="1"/>
</dbReference>
<evidence type="ECO:0000259" key="5">
    <source>
        <dbReference type="Pfam" id="PF07992"/>
    </source>
</evidence>
<dbReference type="PRINTS" id="PR00368">
    <property type="entry name" value="FADPNR"/>
</dbReference>
<evidence type="ECO:0000313" key="8">
    <source>
        <dbReference type="Proteomes" id="UP001596074"/>
    </source>
</evidence>